<proteinExistence type="predicted"/>
<evidence type="ECO:0000313" key="4">
    <source>
        <dbReference type="Proteomes" id="UP000015388"/>
    </source>
</evidence>
<dbReference type="PROSITE" id="PS51736">
    <property type="entry name" value="RECOMBINASES_3"/>
    <property type="match status" value="1"/>
</dbReference>
<gene>
    <name evidence="3" type="ORF">B841_12030</name>
</gene>
<evidence type="ECO:0000259" key="2">
    <source>
        <dbReference type="PROSITE" id="PS51736"/>
    </source>
</evidence>
<evidence type="ECO:0000256" key="1">
    <source>
        <dbReference type="SAM" id="MobiDB-lite"/>
    </source>
</evidence>
<dbReference type="GO" id="GO:0003677">
    <property type="term" value="F:DNA binding"/>
    <property type="evidence" value="ECO:0007669"/>
    <property type="project" value="InterPro"/>
</dbReference>
<dbReference type="GO" id="GO:0000150">
    <property type="term" value="F:DNA strand exchange activity"/>
    <property type="evidence" value="ECO:0007669"/>
    <property type="project" value="InterPro"/>
</dbReference>
<name>S5TMG5_9CORY</name>
<dbReference type="Gene3D" id="3.40.50.1390">
    <property type="entry name" value="Resolvase, N-terminal catalytic domain"/>
    <property type="match status" value="1"/>
</dbReference>
<dbReference type="InterPro" id="IPR006119">
    <property type="entry name" value="Resolv_N"/>
</dbReference>
<dbReference type="EMBL" id="CP003924">
    <property type="protein sequence ID" value="AGS35878.1"/>
    <property type="molecule type" value="Genomic_DNA"/>
</dbReference>
<dbReference type="STRING" id="1224163.B841_12030"/>
<dbReference type="Pfam" id="PF00239">
    <property type="entry name" value="Resolvase"/>
    <property type="match status" value="1"/>
</dbReference>
<feature type="region of interest" description="Disordered" evidence="1">
    <location>
        <begin position="46"/>
        <end position="75"/>
    </location>
</feature>
<dbReference type="HOGENOM" id="CLU_010686_9_1_11"/>
<dbReference type="AlphaFoldDB" id="S5TMG5"/>
<dbReference type="PATRIC" id="fig|1224163.3.peg.2430"/>
<protein>
    <recommendedName>
        <fullName evidence="2">Resolvase/invertase-type recombinase catalytic domain-containing protein</fullName>
    </recommendedName>
</protein>
<accession>S5TMG5</accession>
<feature type="compositionally biased region" description="Basic residues" evidence="1">
    <location>
        <begin position="66"/>
        <end position="75"/>
    </location>
</feature>
<dbReference type="SUPFAM" id="SSF53041">
    <property type="entry name" value="Resolvase-like"/>
    <property type="match status" value="1"/>
</dbReference>
<dbReference type="Proteomes" id="UP000015388">
    <property type="component" value="Chromosome"/>
</dbReference>
<evidence type="ECO:0000313" key="3">
    <source>
        <dbReference type="EMBL" id="AGS35878.1"/>
    </source>
</evidence>
<sequence length="75" mass="8220">MAFRSLQESIDTSSSGGKLVFHIFASLAEFERDLVRERTSAGLKAARARGRVGGRPPMLSGDKLRTARKLLSKKT</sequence>
<dbReference type="eggNOG" id="COG1961">
    <property type="taxonomic scope" value="Bacteria"/>
</dbReference>
<feature type="domain" description="Resolvase/invertase-type recombinase catalytic" evidence="2">
    <location>
        <begin position="1"/>
        <end position="50"/>
    </location>
</feature>
<keyword evidence="4" id="KW-1185">Reference proteome</keyword>
<dbReference type="KEGG" id="cmd:B841_12030"/>
<organism evidence="3 4">
    <name type="scientific">Corynebacterium maris DSM 45190</name>
    <dbReference type="NCBI Taxonomy" id="1224163"/>
    <lineage>
        <taxon>Bacteria</taxon>
        <taxon>Bacillati</taxon>
        <taxon>Actinomycetota</taxon>
        <taxon>Actinomycetes</taxon>
        <taxon>Mycobacteriales</taxon>
        <taxon>Corynebacteriaceae</taxon>
        <taxon>Corynebacterium</taxon>
    </lineage>
</organism>
<reference evidence="3 4" key="1">
    <citation type="submission" date="2012-11" db="EMBL/GenBank/DDBJ databases">
        <title>The complete genome sequence of Corynebacterium maris Coryn-1 (=DSM 45190).</title>
        <authorList>
            <person name="Schaffert L."/>
            <person name="Albersmeier A."/>
            <person name="Kalinowski J."/>
            <person name="Ruckert C."/>
        </authorList>
    </citation>
    <scope>NUCLEOTIDE SEQUENCE [LARGE SCALE GENOMIC DNA]</scope>
    <source>
        <strain evidence="4">Coryn-1</strain>
    </source>
</reference>
<dbReference type="InterPro" id="IPR036162">
    <property type="entry name" value="Resolvase-like_N_sf"/>
</dbReference>